<accession>A0A090AKU0</accession>
<gene>
    <name evidence="1" type="ORF">THII_1990</name>
</gene>
<reference evidence="1" key="1">
    <citation type="journal article" date="2014" name="ISME J.">
        <title>Ecophysiology of Thioploca ingrica as revealed by the complete genome sequence supplemented with proteomic evidence.</title>
        <authorList>
            <person name="Kojima H."/>
            <person name="Ogura Y."/>
            <person name="Yamamoto N."/>
            <person name="Togashi T."/>
            <person name="Mori H."/>
            <person name="Watanabe T."/>
            <person name="Nemoto F."/>
            <person name="Kurokawa K."/>
            <person name="Hayashi T."/>
            <person name="Fukui M."/>
        </authorList>
    </citation>
    <scope>NUCLEOTIDE SEQUENCE [LARGE SCALE GENOMIC DNA]</scope>
</reference>
<organism evidence="1 2">
    <name type="scientific">Thioploca ingrica</name>
    <dbReference type="NCBI Taxonomy" id="40754"/>
    <lineage>
        <taxon>Bacteria</taxon>
        <taxon>Pseudomonadati</taxon>
        <taxon>Pseudomonadota</taxon>
        <taxon>Gammaproteobacteria</taxon>
        <taxon>Thiotrichales</taxon>
        <taxon>Thiotrichaceae</taxon>
        <taxon>Thioploca</taxon>
    </lineage>
</organism>
<evidence type="ECO:0000313" key="2">
    <source>
        <dbReference type="Proteomes" id="UP000031623"/>
    </source>
</evidence>
<evidence type="ECO:0000313" key="1">
    <source>
        <dbReference type="EMBL" id="BAP56287.1"/>
    </source>
</evidence>
<dbReference type="AlphaFoldDB" id="A0A090AKU0"/>
<dbReference type="OrthoDB" id="5770970at2"/>
<dbReference type="STRING" id="40754.THII_1990"/>
<dbReference type="KEGG" id="tig:THII_1990"/>
<keyword evidence="2" id="KW-1185">Reference proteome</keyword>
<evidence type="ECO:0008006" key="3">
    <source>
        <dbReference type="Google" id="ProtNLM"/>
    </source>
</evidence>
<dbReference type="HOGENOM" id="CLU_1599496_0_0_6"/>
<proteinExistence type="predicted"/>
<sequence>MTEPTIKTSRAWLLDFGYHLQAAVGLHEMRQVLIAPELFDVPCTPAYCSEVVLFQQLILPIFDIPRLLVGRQIMTTRHVIGVAVYQEDPNQPLHYGGLHLITTPTSIYVSDDQVCELPAQQQYWEPFAISCFFHQGIAVPVINLSYLFSAQFNRLQQEKFNI</sequence>
<protein>
    <recommendedName>
        <fullName evidence="3">CheW-like domain-containing protein</fullName>
    </recommendedName>
</protein>
<name>A0A090AKU0_9GAMM</name>
<dbReference type="Proteomes" id="UP000031623">
    <property type="component" value="Chromosome"/>
</dbReference>
<dbReference type="EMBL" id="AP014633">
    <property type="protein sequence ID" value="BAP56287.1"/>
    <property type="molecule type" value="Genomic_DNA"/>
</dbReference>